<dbReference type="InterPro" id="IPR035969">
    <property type="entry name" value="Rab-GAP_TBC_sf"/>
</dbReference>
<accession>A0A9Q0LYP9</accession>
<feature type="region of interest" description="Disordered" evidence="3">
    <location>
        <begin position="423"/>
        <end position="487"/>
    </location>
</feature>
<evidence type="ECO:0000256" key="3">
    <source>
        <dbReference type="SAM" id="MobiDB-lite"/>
    </source>
</evidence>
<evidence type="ECO:0000313" key="6">
    <source>
        <dbReference type="Proteomes" id="UP001142055"/>
    </source>
</evidence>
<dbReference type="InterPro" id="IPR000195">
    <property type="entry name" value="Rab-GAP-TBC_dom"/>
</dbReference>
<evidence type="ECO:0000256" key="1">
    <source>
        <dbReference type="ARBA" id="ARBA00022468"/>
    </source>
</evidence>
<protein>
    <recommendedName>
        <fullName evidence="4">Rab-GAP TBC domain-containing protein</fullName>
    </recommendedName>
</protein>
<gene>
    <name evidence="5" type="ORF">RDWZM_010234</name>
</gene>
<feature type="region of interest" description="Disordered" evidence="3">
    <location>
        <begin position="1"/>
        <end position="35"/>
    </location>
</feature>
<keyword evidence="6" id="KW-1185">Reference proteome</keyword>
<feature type="compositionally biased region" description="Low complexity" evidence="3">
    <location>
        <begin position="1"/>
        <end position="31"/>
    </location>
</feature>
<keyword evidence="1" id="KW-0343">GTPase activation</keyword>
<feature type="compositionally biased region" description="Low complexity" evidence="3">
    <location>
        <begin position="754"/>
        <end position="770"/>
    </location>
</feature>
<feature type="compositionally biased region" description="Polar residues" evidence="3">
    <location>
        <begin position="50"/>
        <end position="69"/>
    </location>
</feature>
<evidence type="ECO:0000313" key="5">
    <source>
        <dbReference type="EMBL" id="KAJ6215734.1"/>
    </source>
</evidence>
<dbReference type="Gene3D" id="1.10.8.270">
    <property type="entry name" value="putative rabgap domain of human tbc1 domain family member 14 like domains"/>
    <property type="match status" value="1"/>
</dbReference>
<feature type="region of interest" description="Disordered" evidence="3">
    <location>
        <begin position="754"/>
        <end position="787"/>
    </location>
</feature>
<feature type="compositionally biased region" description="Low complexity" evidence="3">
    <location>
        <begin position="516"/>
        <end position="537"/>
    </location>
</feature>
<dbReference type="Gene3D" id="1.10.472.80">
    <property type="entry name" value="Ypt/Rab-GAP domain of gyp1p, domain 3"/>
    <property type="match status" value="1"/>
</dbReference>
<feature type="region of interest" description="Disordered" evidence="3">
    <location>
        <begin position="337"/>
        <end position="366"/>
    </location>
</feature>
<feature type="compositionally biased region" description="Polar residues" evidence="3">
    <location>
        <begin position="78"/>
        <end position="90"/>
    </location>
</feature>
<comment type="caution">
    <text evidence="5">The sequence shown here is derived from an EMBL/GenBank/DDBJ whole genome shotgun (WGS) entry which is preliminary data.</text>
</comment>
<feature type="compositionally biased region" description="Basic and acidic residues" evidence="3">
    <location>
        <begin position="1329"/>
        <end position="1346"/>
    </location>
</feature>
<organism evidence="5 6">
    <name type="scientific">Blomia tropicalis</name>
    <name type="common">Mite</name>
    <dbReference type="NCBI Taxonomy" id="40697"/>
    <lineage>
        <taxon>Eukaryota</taxon>
        <taxon>Metazoa</taxon>
        <taxon>Ecdysozoa</taxon>
        <taxon>Arthropoda</taxon>
        <taxon>Chelicerata</taxon>
        <taxon>Arachnida</taxon>
        <taxon>Acari</taxon>
        <taxon>Acariformes</taxon>
        <taxon>Sarcoptiformes</taxon>
        <taxon>Astigmata</taxon>
        <taxon>Glycyphagoidea</taxon>
        <taxon>Echimyopodidae</taxon>
        <taxon>Blomia</taxon>
    </lineage>
</organism>
<dbReference type="Pfam" id="PF11830">
    <property type="entry name" value="DUF3350"/>
    <property type="match status" value="1"/>
</dbReference>
<feature type="compositionally biased region" description="Polar residues" evidence="3">
    <location>
        <begin position="889"/>
        <end position="905"/>
    </location>
</feature>
<dbReference type="Proteomes" id="UP001142055">
    <property type="component" value="Chromosome 4"/>
</dbReference>
<feature type="compositionally biased region" description="Polar residues" evidence="3">
    <location>
        <begin position="448"/>
        <end position="461"/>
    </location>
</feature>
<sequence length="1434" mass="162016">MLNQLSKLNLSNNNTSSNTNANTTNTSSNVTVRSPGSATKLTNFFASISGHQGLPSNTRHGSIGNVQPNTTPPRSPLIKTNTTDLGTMTPSKSSTTSSSSSSSSSSSGQCLGRYSVKYIGSTTVRRRHTLPMLNWIITDLIYQCKCDGDALHIQIRQCFKGEDGHLGFDELRKRLESDMNNHGLPVQFDMCLMEKKNVQSSIQQSNEIAFQISNWNDGQMLLCHQFRRVFLFGKFSRESLLFYYLHKDESNDATRTAPTLFLFQANDDNQLTDICVKYNELRPMLAIANDRHLFVNAFNNKTGVTTNCYEVAHIGSVLVSQKRASPSLVDRAARQFATMPQSNEQSTSPTPTKFGETKATTKPRQYRTNRFLVQVIDENEPLTDLNETFTQTIGNNVSSPSSTTSLISNTQSLDCETRTSLSMEFKRQQQQQQQSEPESDRTLRRSASGDTRSANAVSSGLFTIDDNNDRTSCATPERGSATPPPNRTMLFIIGVQSADHFGLIVREPYISSNTKSPSSVSGGGNNSSQSASSSQPVSSFSNETYVGHIFRCQSSSIVNELLGSLRQAFNNAYRASKARATNGTVPIDRNDLIILNEGQAKPTEPYCDNCPMNWFHQLCLDIDGLDDDTIYVLLMYRIEQRSSNEKRKEFHTILERINLSNDSASKKVDVLMCLLKAQAERMQRRHETEGCRLNSMTFFDQCQPNDSDDSGSNTRSTSSLTRLEGLRMSAKSSITNTFESIFKINKYFQSAENLPNQPQQQNQQQKTNENQSEETEMKELPLSSHRRNTLADCSLKTTVAAVAAVAAATASASSSSSSASLSSNQTTNRDSMEKVANNGLEQRSLLNIFIKATNGSANKLSSLERLSPFDDVDNKSSNQCQELDKNKSQESNQTKVECSSSNVHQSNEKSELTITTTQLRHRLFKRIKRSMKTNSGNDSLVKPLTSSRNARDLWQFAIKQQILLNKMNKQNQINQVKTQQQPSTLIRQSSTSSQRQTILESARIEYEDIPPIESILQLDRQTTTWKRLKQVFEENRIVDQSNFAWQLGRAIRDGIPRVGRRNSWLLIFSFRRNRNRPMGKYRSLLKQLATQQHAIFVDLGRTFPTVPYFAESMGSGQLALFNVLKAYSLHDKEVEYCQGLSFIAGILLLHMNEDETFDLMCYLMYDCGLRDQFKPDMESLQMQMYQLSRLLYDQERPLHDHLERYDVSPTLYAAPYFLTVFATQFPIGFVSRVFALLRRMMDRILSCNDFESIMNLLRSHMSSLTQSEMTELFETIVSFDFARQLDQYRVEYSIMQEEFAHLSTISGSNTNIVTNNGNGGIHNTKTRKSSLEVETRKPEQDTNNDMDRLRQENESLRKTINSLEDRLNSATEMGRNLQTDNEQLRTTVSQLQSRMRLIRSNQQLVPKTSDSDDEGRFVYVDAEDFPNSHSNVVQ</sequence>
<dbReference type="PANTHER" id="PTHR47219">
    <property type="entry name" value="RAB GTPASE-ACTIVATING PROTEIN 1-LIKE"/>
    <property type="match status" value="1"/>
</dbReference>
<feature type="compositionally biased region" description="Low complexity" evidence="3">
    <location>
        <begin position="91"/>
        <end position="107"/>
    </location>
</feature>
<feature type="region of interest" description="Disordered" evidence="3">
    <location>
        <begin position="812"/>
        <end position="831"/>
    </location>
</feature>
<reference evidence="5" key="1">
    <citation type="submission" date="2022-12" db="EMBL/GenBank/DDBJ databases">
        <title>Genome assemblies of Blomia tropicalis.</title>
        <authorList>
            <person name="Cui Y."/>
        </authorList>
    </citation>
    <scope>NUCLEOTIDE SEQUENCE</scope>
    <source>
        <tissue evidence="5">Adult mites</tissue>
    </source>
</reference>
<feature type="region of interest" description="Disordered" evidence="3">
    <location>
        <begin position="513"/>
        <end position="537"/>
    </location>
</feature>
<dbReference type="InterPro" id="IPR021785">
    <property type="entry name" value="DUF3350"/>
</dbReference>
<feature type="compositionally biased region" description="Low complexity" evidence="3">
    <location>
        <begin position="812"/>
        <end position="823"/>
    </location>
</feature>
<dbReference type="GO" id="GO:0005096">
    <property type="term" value="F:GTPase activator activity"/>
    <property type="evidence" value="ECO:0007669"/>
    <property type="project" value="UniProtKB-KW"/>
</dbReference>
<keyword evidence="2" id="KW-0597">Phosphoprotein</keyword>
<feature type="compositionally biased region" description="Polar residues" evidence="3">
    <location>
        <begin position="338"/>
        <end position="351"/>
    </location>
</feature>
<dbReference type="Pfam" id="PF00566">
    <property type="entry name" value="RabGAP-TBC"/>
    <property type="match status" value="1"/>
</dbReference>
<evidence type="ECO:0000256" key="2">
    <source>
        <dbReference type="ARBA" id="ARBA00022553"/>
    </source>
</evidence>
<dbReference type="PROSITE" id="PS50086">
    <property type="entry name" value="TBC_RABGAP"/>
    <property type="match status" value="1"/>
</dbReference>
<feature type="region of interest" description="Disordered" evidence="3">
    <location>
        <begin position="1314"/>
        <end position="1346"/>
    </location>
</feature>
<dbReference type="InterPro" id="IPR050302">
    <property type="entry name" value="Rab_GAP_TBC_domain"/>
</dbReference>
<dbReference type="PANTHER" id="PTHR47219:SF16">
    <property type="entry name" value="GTPASE ACTIVATING PROTEIN"/>
    <property type="match status" value="1"/>
</dbReference>
<name>A0A9Q0LYP9_BLOTA</name>
<feature type="region of interest" description="Disordered" evidence="3">
    <location>
        <begin position="50"/>
        <end position="109"/>
    </location>
</feature>
<dbReference type="SUPFAM" id="SSF47923">
    <property type="entry name" value="Ypt/Rab-GAP domain of gyp1p"/>
    <property type="match status" value="2"/>
</dbReference>
<dbReference type="SMART" id="SM00164">
    <property type="entry name" value="TBC"/>
    <property type="match status" value="1"/>
</dbReference>
<dbReference type="EMBL" id="JAPWDV010000004">
    <property type="protein sequence ID" value="KAJ6215734.1"/>
    <property type="molecule type" value="Genomic_DNA"/>
</dbReference>
<feature type="domain" description="Rab-GAP TBC" evidence="4">
    <location>
        <begin position="1054"/>
        <end position="1241"/>
    </location>
</feature>
<dbReference type="FunFam" id="1.10.8.270:FF:000001">
    <property type="entry name" value="TBC1 domain family member 1"/>
    <property type="match status" value="1"/>
</dbReference>
<evidence type="ECO:0000259" key="4">
    <source>
        <dbReference type="PROSITE" id="PS50086"/>
    </source>
</evidence>
<dbReference type="OMA" id="NCPMNWF"/>
<feature type="region of interest" description="Disordered" evidence="3">
    <location>
        <begin position="868"/>
        <end position="913"/>
    </location>
</feature>
<proteinExistence type="predicted"/>